<evidence type="ECO:0000256" key="1">
    <source>
        <dbReference type="ARBA" id="ARBA00004308"/>
    </source>
</evidence>
<sequence>MSSGSHLSKELLDLVKSIGESRSKQEEDKIITAEAQILKQKFLERNIGEKKLRELLIRAIYVEMLGHDASFAHIHAVNLTQSKNLLVKKIGYLACSLFIDENSELLILMICTIQRDLQSKNHLEVLSALTVIGKLCNQHILMAVNDAVQKLLTHAHEMIRKKAVMVLFKMYQTQPNIFDQVDLKMKKALCDKDPSVMSATLNYFCEQVKQRPGDFKDLVNSFVVILKQVVEHRLPRDYDYHRLPAPWIQIKILEILSYLGADDKSTSEQMYEIINQVLKRADDSGINIGYALVYQCLKCITMIYPSQSLIDAATTTISRFLSSESHNLKYIGITGLSYIVKIDPKYTLNYQGLVVDCLEDADDTLKIKTLDLLFKMTNKQNVEAIVEKLLSYLKEAPIESSVRKDLVIKINSLCEDFAPSKNWYVRTMNKLYEMGGDLITSDLSNKFISSISEYEKESEGEKFRDSTITIYLKILKKNTIIPDSMLQVIAWIMGEYGSTLPNQKKMIKILNYLSDAAYRPLEDEITRGYILTAITKLHATMGFIENPKVDMVMYDYLYSKHCDVQQRAIEYKALKENSTRVSKDILTKIPLNEGQIASQGFDFELSFLDSFVRQQVTNGRKEYDARKRQTFGDMGGLDIMPTGFPKGEKGLNYKPYDAPGMSRVNTELPQSNPLFQTQQVVNPNENIQLQGVNKKVWGQQPPQVQQNATTTPHYESANNLKLATSTLDNLNNEQQTANTTQQKAQPKTQPAQEVKLKKAQGLFAGIGATSKVEDNSSDEDKKKKKKKKDRKDKEKEEEKEQTEVQSNTTTTTQASQNNNLIDLLDFDSPPISTQQQISGNLLDTGIAQQQQPVATTTNLLDDLFGGGSMQSSNAMNSAGHTFQPMPINTQQFGELWMQFPVDRKANMNIPLIQNVQVYTNQIKRLDFHVVEIINNEVISAGSSRLNGSQNLIHCRVNPGGNLEFTIKSQHAETADQLLNSLVPQAMSQNLF</sequence>
<dbReference type="EMBL" id="CCKQ01017889">
    <property type="protein sequence ID" value="CDW89805.1"/>
    <property type="molecule type" value="Genomic_DNA"/>
</dbReference>
<comment type="subcellular location">
    <subcellularLocation>
        <location evidence="1">Endomembrane system</location>
    </subcellularLocation>
</comment>
<feature type="region of interest" description="Disordered" evidence="6">
    <location>
        <begin position="735"/>
        <end position="754"/>
    </location>
</feature>
<dbReference type="GO" id="GO:0006886">
    <property type="term" value="P:intracellular protein transport"/>
    <property type="evidence" value="ECO:0007669"/>
    <property type="project" value="UniProtKB-UniRule"/>
</dbReference>
<dbReference type="Pfam" id="PF14807">
    <property type="entry name" value="AP4E_app_platf"/>
    <property type="match status" value="1"/>
</dbReference>
<dbReference type="Gene3D" id="1.25.10.10">
    <property type="entry name" value="Leucine-rich Repeat Variant"/>
    <property type="match status" value="1"/>
</dbReference>
<dbReference type="InterPro" id="IPR002553">
    <property type="entry name" value="Clathrin/coatomer_adapt-like_N"/>
</dbReference>
<feature type="compositionally biased region" description="Basic and acidic residues" evidence="6">
    <location>
        <begin position="771"/>
        <end position="781"/>
    </location>
</feature>
<comment type="subunit">
    <text evidence="5">Adaptor protein complex 4 (AP-4) is a heterotetramer composed of two large adaptins, a medium adaptin and a small adaptin.</text>
</comment>
<keyword evidence="3 5" id="KW-0653">Protein transport</keyword>
<dbReference type="GO" id="GO:0016192">
    <property type="term" value="P:vesicle-mediated transport"/>
    <property type="evidence" value="ECO:0007669"/>
    <property type="project" value="UniProtKB-UniRule"/>
</dbReference>
<feature type="compositionally biased region" description="Low complexity" evidence="6">
    <location>
        <begin position="735"/>
        <end position="753"/>
    </location>
</feature>
<name>A0A078B5K4_STYLE</name>
<evidence type="ECO:0000256" key="6">
    <source>
        <dbReference type="SAM" id="MobiDB-lite"/>
    </source>
</evidence>
<dbReference type="InterPro" id="IPR011989">
    <property type="entry name" value="ARM-like"/>
</dbReference>
<evidence type="ECO:0000313" key="9">
    <source>
        <dbReference type="Proteomes" id="UP000039865"/>
    </source>
</evidence>
<evidence type="ECO:0000256" key="4">
    <source>
        <dbReference type="ARBA" id="ARBA00023136"/>
    </source>
</evidence>
<feature type="compositionally biased region" description="Low complexity" evidence="6">
    <location>
        <begin position="803"/>
        <end position="816"/>
    </location>
</feature>
<feature type="domain" description="AP-4 complex subunit epsilon-1 C-terminal" evidence="7">
    <location>
        <begin position="883"/>
        <end position="987"/>
    </location>
</feature>
<feature type="compositionally biased region" description="Basic and acidic residues" evidence="6">
    <location>
        <begin position="791"/>
        <end position="802"/>
    </location>
</feature>
<dbReference type="Pfam" id="PF01602">
    <property type="entry name" value="Adaptin_N"/>
    <property type="match status" value="1"/>
</dbReference>
<dbReference type="SMART" id="SM01356">
    <property type="entry name" value="AP4E_app_platf"/>
    <property type="match status" value="1"/>
</dbReference>
<feature type="region of interest" description="Disordered" evidence="6">
    <location>
        <begin position="767"/>
        <end position="816"/>
    </location>
</feature>
<evidence type="ECO:0000259" key="7">
    <source>
        <dbReference type="SMART" id="SM01356"/>
    </source>
</evidence>
<dbReference type="SUPFAM" id="SSF48371">
    <property type="entry name" value="ARM repeat"/>
    <property type="match status" value="1"/>
</dbReference>
<dbReference type="OMA" id="YMNSIND"/>
<keyword evidence="9" id="KW-1185">Reference proteome</keyword>
<dbReference type="AlphaFoldDB" id="A0A078B5K4"/>
<evidence type="ECO:0000313" key="8">
    <source>
        <dbReference type="EMBL" id="CDW89805.1"/>
    </source>
</evidence>
<dbReference type="InterPro" id="IPR050840">
    <property type="entry name" value="Adaptor_Complx_Large_Subunit"/>
</dbReference>
<protein>
    <recommendedName>
        <fullName evidence="5">AP-4 complex subunit epsilon</fullName>
    </recommendedName>
</protein>
<evidence type="ECO:0000256" key="3">
    <source>
        <dbReference type="ARBA" id="ARBA00022927"/>
    </source>
</evidence>
<keyword evidence="2 5" id="KW-0813">Transport</keyword>
<keyword evidence="5" id="KW-0333">Golgi apparatus</keyword>
<dbReference type="GO" id="GO:0030124">
    <property type="term" value="C:AP-4 adaptor complex"/>
    <property type="evidence" value="ECO:0007669"/>
    <property type="project" value="UniProtKB-UniRule"/>
</dbReference>
<comment type="function">
    <text evidence="5">Subunit of novel type of clathrin- or non-clathrin-associated protein coat involved in targeting proteins from the trans-Golgi network (TGN) to the endosomal-lysosomal system.</text>
</comment>
<dbReference type="Proteomes" id="UP000039865">
    <property type="component" value="Unassembled WGS sequence"/>
</dbReference>
<evidence type="ECO:0000256" key="5">
    <source>
        <dbReference type="PIRNR" id="PIRNR037097"/>
    </source>
</evidence>
<dbReference type="PANTHER" id="PTHR22780">
    <property type="entry name" value="ADAPTIN, ALPHA/GAMMA/EPSILON"/>
    <property type="match status" value="1"/>
</dbReference>
<comment type="similarity">
    <text evidence="5">Belongs to the adaptor complexes large subunit family.</text>
</comment>
<dbReference type="InterPro" id="IPR028269">
    <property type="entry name" value="AP4E1_C"/>
</dbReference>
<evidence type="ECO:0000256" key="2">
    <source>
        <dbReference type="ARBA" id="ARBA00022448"/>
    </source>
</evidence>
<dbReference type="InParanoid" id="A0A078B5K4"/>
<dbReference type="InterPro" id="IPR017109">
    <property type="entry name" value="AP4_complex_esu"/>
</dbReference>
<accession>A0A078B5K4</accession>
<gene>
    <name evidence="8" type="primary">Contig14468.g712</name>
    <name evidence="8" type="ORF">STYLEM_18944</name>
</gene>
<keyword evidence="4 5" id="KW-0472">Membrane</keyword>
<dbReference type="PIRSF" id="PIRSF037097">
    <property type="entry name" value="AP4_complex_epsilon"/>
    <property type="match status" value="1"/>
</dbReference>
<organism evidence="8 9">
    <name type="scientific">Stylonychia lemnae</name>
    <name type="common">Ciliate</name>
    <dbReference type="NCBI Taxonomy" id="5949"/>
    <lineage>
        <taxon>Eukaryota</taxon>
        <taxon>Sar</taxon>
        <taxon>Alveolata</taxon>
        <taxon>Ciliophora</taxon>
        <taxon>Intramacronucleata</taxon>
        <taxon>Spirotrichea</taxon>
        <taxon>Stichotrichia</taxon>
        <taxon>Sporadotrichida</taxon>
        <taxon>Oxytrichidae</taxon>
        <taxon>Stylonychinae</taxon>
        <taxon>Stylonychia</taxon>
    </lineage>
</organism>
<dbReference type="GO" id="GO:0012505">
    <property type="term" value="C:endomembrane system"/>
    <property type="evidence" value="ECO:0007669"/>
    <property type="project" value="UniProtKB-SubCell"/>
</dbReference>
<proteinExistence type="inferred from homology"/>
<dbReference type="InterPro" id="IPR016024">
    <property type="entry name" value="ARM-type_fold"/>
</dbReference>
<reference evidence="8 9" key="1">
    <citation type="submission" date="2014-06" db="EMBL/GenBank/DDBJ databases">
        <authorList>
            <person name="Swart Estienne"/>
        </authorList>
    </citation>
    <scope>NUCLEOTIDE SEQUENCE [LARGE SCALE GENOMIC DNA]</scope>
    <source>
        <strain evidence="8 9">130c</strain>
    </source>
</reference>
<dbReference type="OrthoDB" id="29308at2759"/>